<evidence type="ECO:0000313" key="6">
    <source>
        <dbReference type="EMBL" id="PSK14477.1"/>
    </source>
</evidence>
<dbReference type="Gene3D" id="3.40.50.12780">
    <property type="entry name" value="N-terminal domain of ligase-like"/>
    <property type="match status" value="1"/>
</dbReference>
<dbReference type="InterPro" id="IPR020806">
    <property type="entry name" value="PKS_PP-bd"/>
</dbReference>
<dbReference type="Pfam" id="PF00550">
    <property type="entry name" value="PP-binding"/>
    <property type="match status" value="1"/>
</dbReference>
<dbReference type="Proteomes" id="UP000241645">
    <property type="component" value="Unassembled WGS sequence"/>
</dbReference>
<protein>
    <recommendedName>
        <fullName evidence="5">Carrier domain-containing protein</fullName>
    </recommendedName>
</protein>
<gene>
    <name evidence="6" type="ORF">C7R92_02405</name>
</gene>
<sequence length="867" mass="97209">MTREIQWFDRETYEAKRYWEEKLPAILERATSLPTGANQSVGTESLIRKSVEIRKETAQVIQNLTGGSQLLEYAFFLTAYYTALRGVTSDGIAYGIAGDVGTTPGSNHQILPIVMEINPNETVAAFLQRNLEQIKEAYQYQQIDLSNLWKGNGRLAEIVFVHTGLHLVKESGKELPFITIERGEGEYCVHLDCNSAHPERYRMQASLELLPELSSQIAEKPHSLIRELRIATEKEKHDLLRMADGRKTAPSHCGSLIAQFEEQVQKTPDLPAVLSDKRTWTYREFAELVRHIAQDLSRQGIGEGDSVGIWAERTVETLAAIWAIGMLGATYVPIEADYPVERQKYILNSSGAKLVLAKDSVLPDLDIQVSSLRYELVGLDSQPACSPQRLDSKCYSIFTSGTTGLPKQVNGRVGDVMNLCRWYIDTCGLCEGSRVMLATPMGFDASVKNLFAPLLCGAAIVLPEGSLADSQRMLEHIFRYRVTHVNCVPALFYAWVGVEEQHGYSHFASLSAVILGGEKMRPEPLAEWANWANGRCRLFNVYGPTECTSVSVAGEISLEEIASLQEIPIGRPIDHKRIYVLDEHRQLCRFGFPGEIYIGGMGIAEFDSSYASLTVFPDPYVREGWMYKTGDQGVWRKDVDGERLYYLGRGDRQRKQNGHRVDPEEIEACIRKHPAIRLCVAVQIETEGQAKWVVYVQVKPGSQLNRSELREFASGWLPASMLPAYAVLCDELPLTVNGKIDVRALPFPNENDRISAHAFQLPESEMHQTLAGIWGRLLGMERVSIDDSFFEMGGNSLHLFQAALAISQELNVSIEAADLLVYPTIRKLSDYLSAEDQQEQQGAGLSAQARVSKRKQLWETRRRNEKK</sequence>
<evidence type="ECO:0000256" key="1">
    <source>
        <dbReference type="ARBA" id="ARBA00022450"/>
    </source>
</evidence>
<dbReference type="Pfam" id="PF00501">
    <property type="entry name" value="AMP-binding"/>
    <property type="match status" value="1"/>
</dbReference>
<evidence type="ECO:0000259" key="5">
    <source>
        <dbReference type="PROSITE" id="PS50075"/>
    </source>
</evidence>
<reference evidence="6 7" key="1">
    <citation type="submission" date="2018-03" db="EMBL/GenBank/DDBJ databases">
        <title>Brevisbacillus phylogenomics.</title>
        <authorList>
            <person name="Dunlap C."/>
        </authorList>
    </citation>
    <scope>NUCLEOTIDE SEQUENCE [LARGE SCALE GENOMIC DNA]</scope>
    <source>
        <strain evidence="6 7">NRRL B-41110</strain>
    </source>
</reference>
<evidence type="ECO:0000256" key="4">
    <source>
        <dbReference type="SAM" id="MobiDB-lite"/>
    </source>
</evidence>
<keyword evidence="7" id="KW-1185">Reference proteome</keyword>
<organism evidence="6 7">
    <name type="scientific">Brevibacillus porteri</name>
    <dbReference type="NCBI Taxonomy" id="2126350"/>
    <lineage>
        <taxon>Bacteria</taxon>
        <taxon>Bacillati</taxon>
        <taxon>Bacillota</taxon>
        <taxon>Bacilli</taxon>
        <taxon>Bacillales</taxon>
        <taxon>Paenibacillaceae</taxon>
        <taxon>Brevibacillus</taxon>
    </lineage>
</organism>
<keyword evidence="2" id="KW-0597">Phosphoprotein</keyword>
<dbReference type="RefSeq" id="WP_106833114.1">
    <property type="nucleotide sequence ID" value="NZ_JARMEW010000014.1"/>
</dbReference>
<dbReference type="InterPro" id="IPR000873">
    <property type="entry name" value="AMP-dep_synth/lig_dom"/>
</dbReference>
<dbReference type="CDD" id="cd05930">
    <property type="entry name" value="A_NRPS"/>
    <property type="match status" value="1"/>
</dbReference>
<dbReference type="InterPro" id="IPR025110">
    <property type="entry name" value="AMP-bd_C"/>
</dbReference>
<keyword evidence="3" id="KW-0677">Repeat</keyword>
<dbReference type="InterPro" id="IPR036736">
    <property type="entry name" value="ACP-like_sf"/>
</dbReference>
<feature type="domain" description="Carrier" evidence="5">
    <location>
        <begin position="761"/>
        <end position="836"/>
    </location>
</feature>
<comment type="caution">
    <text evidence="6">The sequence shown here is derived from an EMBL/GenBank/DDBJ whole genome shotgun (WGS) entry which is preliminary data.</text>
</comment>
<dbReference type="InterPro" id="IPR042099">
    <property type="entry name" value="ANL_N_sf"/>
</dbReference>
<dbReference type="PANTHER" id="PTHR45527">
    <property type="entry name" value="NONRIBOSOMAL PEPTIDE SYNTHETASE"/>
    <property type="match status" value="1"/>
</dbReference>
<evidence type="ECO:0000256" key="3">
    <source>
        <dbReference type="ARBA" id="ARBA00022737"/>
    </source>
</evidence>
<feature type="compositionally biased region" description="Basic and acidic residues" evidence="4">
    <location>
        <begin position="856"/>
        <end position="867"/>
    </location>
</feature>
<dbReference type="InterPro" id="IPR045851">
    <property type="entry name" value="AMP-bd_C_sf"/>
</dbReference>
<dbReference type="Gene3D" id="3.30.300.30">
    <property type="match status" value="1"/>
</dbReference>
<dbReference type="PANTHER" id="PTHR45527:SF1">
    <property type="entry name" value="FATTY ACID SYNTHASE"/>
    <property type="match status" value="1"/>
</dbReference>
<feature type="region of interest" description="Disordered" evidence="4">
    <location>
        <begin position="839"/>
        <end position="867"/>
    </location>
</feature>
<dbReference type="GeneID" id="95748996"/>
<name>A0ABX5FXC0_9BACL</name>
<dbReference type="EMBL" id="PXZO01000002">
    <property type="protein sequence ID" value="PSK14477.1"/>
    <property type="molecule type" value="Genomic_DNA"/>
</dbReference>
<dbReference type="Gene3D" id="3.30.559.30">
    <property type="entry name" value="Nonribosomal peptide synthetase, condensation domain"/>
    <property type="match status" value="1"/>
</dbReference>
<proteinExistence type="predicted"/>
<dbReference type="SMART" id="SM00823">
    <property type="entry name" value="PKS_PP"/>
    <property type="match status" value="1"/>
</dbReference>
<dbReference type="SUPFAM" id="SSF56801">
    <property type="entry name" value="Acetyl-CoA synthetase-like"/>
    <property type="match status" value="1"/>
</dbReference>
<evidence type="ECO:0000313" key="7">
    <source>
        <dbReference type="Proteomes" id="UP000241645"/>
    </source>
</evidence>
<dbReference type="SUPFAM" id="SSF47336">
    <property type="entry name" value="ACP-like"/>
    <property type="match status" value="1"/>
</dbReference>
<evidence type="ECO:0000256" key="2">
    <source>
        <dbReference type="ARBA" id="ARBA00022553"/>
    </source>
</evidence>
<dbReference type="InterPro" id="IPR009081">
    <property type="entry name" value="PP-bd_ACP"/>
</dbReference>
<accession>A0ABX5FXC0</accession>
<dbReference type="PROSITE" id="PS50075">
    <property type="entry name" value="CARRIER"/>
    <property type="match status" value="1"/>
</dbReference>
<dbReference type="Pfam" id="PF13193">
    <property type="entry name" value="AMP-binding_C"/>
    <property type="match status" value="1"/>
</dbReference>
<dbReference type="Gene3D" id="1.10.1200.10">
    <property type="entry name" value="ACP-like"/>
    <property type="match status" value="1"/>
</dbReference>
<dbReference type="SUPFAM" id="SSF52777">
    <property type="entry name" value="CoA-dependent acyltransferases"/>
    <property type="match status" value="1"/>
</dbReference>
<keyword evidence="1" id="KW-0596">Phosphopantetheine</keyword>